<dbReference type="Proteomes" id="UP000193862">
    <property type="component" value="Unassembled WGS sequence"/>
</dbReference>
<protein>
    <submittedName>
        <fullName evidence="2">Uncharacterized protein</fullName>
    </submittedName>
</protein>
<evidence type="ECO:0000313" key="3">
    <source>
        <dbReference type="Proteomes" id="UP000193862"/>
    </source>
</evidence>
<reference evidence="2 3" key="1">
    <citation type="submission" date="2017-03" db="EMBL/GenBank/DDBJ databases">
        <authorList>
            <person name="Afonso C.L."/>
            <person name="Miller P.J."/>
            <person name="Scott M.A."/>
            <person name="Spackman E."/>
            <person name="Goraichik I."/>
            <person name="Dimitrov K.M."/>
            <person name="Suarez D.L."/>
            <person name="Swayne D.E."/>
        </authorList>
    </citation>
    <scope>NUCLEOTIDE SEQUENCE [LARGE SCALE GENOMIC DNA]</scope>
    <source>
        <strain evidence="2 3">CECT 8620</strain>
    </source>
</reference>
<evidence type="ECO:0000256" key="1">
    <source>
        <dbReference type="SAM" id="Phobius"/>
    </source>
</evidence>
<feature type="transmembrane region" description="Helical" evidence="1">
    <location>
        <begin position="81"/>
        <end position="104"/>
    </location>
</feature>
<feature type="transmembrane region" description="Helical" evidence="1">
    <location>
        <begin position="6"/>
        <end position="27"/>
    </location>
</feature>
<sequence>MSAVLLEIVLPIAVLAVLAAVLPLVLMPRSNRSQAVLRHTALITGVILLLVSGLIFVVLHLAAGQPVLGAFQVAPLPTVWYFLRMGLLSAIVWAPVLALGWYGLAQRIEQLKHLDQMREDDR</sequence>
<keyword evidence="1" id="KW-1133">Transmembrane helix</keyword>
<dbReference type="RefSeq" id="WP_085837549.1">
    <property type="nucleotide sequence ID" value="NZ_FWFS01000010.1"/>
</dbReference>
<organism evidence="2 3">
    <name type="scientific">Aquimixticola soesokkakensis</name>
    <dbReference type="NCBI Taxonomy" id="1519096"/>
    <lineage>
        <taxon>Bacteria</taxon>
        <taxon>Pseudomonadati</taxon>
        <taxon>Pseudomonadota</taxon>
        <taxon>Alphaproteobacteria</taxon>
        <taxon>Rhodobacterales</taxon>
        <taxon>Paracoccaceae</taxon>
        <taxon>Aquimixticola</taxon>
    </lineage>
</organism>
<keyword evidence="1" id="KW-0812">Transmembrane</keyword>
<gene>
    <name evidence="2" type="ORF">AQS8620_02769</name>
</gene>
<proteinExistence type="predicted"/>
<dbReference type="AlphaFoldDB" id="A0A1Y5TD25"/>
<dbReference type="EMBL" id="FWFS01000010">
    <property type="protein sequence ID" value="SLN60992.1"/>
    <property type="molecule type" value="Genomic_DNA"/>
</dbReference>
<keyword evidence="1" id="KW-0472">Membrane</keyword>
<dbReference type="OrthoDB" id="7652057at2"/>
<evidence type="ECO:0000313" key="2">
    <source>
        <dbReference type="EMBL" id="SLN60992.1"/>
    </source>
</evidence>
<name>A0A1Y5TD25_9RHOB</name>
<feature type="transmembrane region" description="Helical" evidence="1">
    <location>
        <begin position="39"/>
        <end position="61"/>
    </location>
</feature>
<accession>A0A1Y5TD25</accession>
<keyword evidence="3" id="KW-1185">Reference proteome</keyword>